<comment type="caution">
    <text evidence="1">The sequence shown here is derived from an EMBL/GenBank/DDBJ whole genome shotgun (WGS) entry which is preliminary data.</text>
</comment>
<dbReference type="Proteomes" id="UP001501585">
    <property type="component" value="Unassembled WGS sequence"/>
</dbReference>
<name>A0ABN2SZW3_9ACTN</name>
<evidence type="ECO:0000313" key="2">
    <source>
        <dbReference type="Proteomes" id="UP001501585"/>
    </source>
</evidence>
<proteinExistence type="predicted"/>
<gene>
    <name evidence="1" type="ORF">GCM10009799_22380</name>
</gene>
<organism evidence="1 2">
    <name type="scientific">Nocardiopsis rhodophaea</name>
    <dbReference type="NCBI Taxonomy" id="280238"/>
    <lineage>
        <taxon>Bacteria</taxon>
        <taxon>Bacillati</taxon>
        <taxon>Actinomycetota</taxon>
        <taxon>Actinomycetes</taxon>
        <taxon>Streptosporangiales</taxon>
        <taxon>Nocardiopsidaceae</taxon>
        <taxon>Nocardiopsis</taxon>
    </lineage>
</organism>
<protein>
    <submittedName>
        <fullName evidence="1">Uncharacterized protein</fullName>
    </submittedName>
</protein>
<evidence type="ECO:0000313" key="1">
    <source>
        <dbReference type="EMBL" id="GAA1995502.1"/>
    </source>
</evidence>
<dbReference type="EMBL" id="BAAAPC010000008">
    <property type="protein sequence ID" value="GAA1995502.1"/>
    <property type="molecule type" value="Genomic_DNA"/>
</dbReference>
<keyword evidence="2" id="KW-1185">Reference proteome</keyword>
<sequence>MRPDQHVLTVDDLPQYQGHVFMAVKRIAESDGSERAAPCGQVGLGDIGEIGVLIGHLPP</sequence>
<accession>A0ABN2SZW3</accession>
<reference evidence="1 2" key="1">
    <citation type="journal article" date="2019" name="Int. J. Syst. Evol. Microbiol.">
        <title>The Global Catalogue of Microorganisms (GCM) 10K type strain sequencing project: providing services to taxonomists for standard genome sequencing and annotation.</title>
        <authorList>
            <consortium name="The Broad Institute Genomics Platform"/>
            <consortium name="The Broad Institute Genome Sequencing Center for Infectious Disease"/>
            <person name="Wu L."/>
            <person name="Ma J."/>
        </authorList>
    </citation>
    <scope>NUCLEOTIDE SEQUENCE [LARGE SCALE GENOMIC DNA]</scope>
    <source>
        <strain evidence="1 2">JCM 15313</strain>
    </source>
</reference>